<gene>
    <name evidence="7 8" type="primary">lgt</name>
    <name evidence="8" type="ORF">DDZ44_09570</name>
</gene>
<comment type="function">
    <text evidence="7">Catalyzes the transfer of the diacylglyceryl group from phosphatidylglycerol to the sulfhydryl group of the N-terminal cysteine of a prolipoprotein, the first step in the formation of mature lipoproteins.</text>
</comment>
<feature type="transmembrane region" description="Helical" evidence="7">
    <location>
        <begin position="46"/>
        <end position="67"/>
    </location>
</feature>
<organism evidence="8 9">
    <name type="scientific">Syntrophomonas wolfei</name>
    <dbReference type="NCBI Taxonomy" id="863"/>
    <lineage>
        <taxon>Bacteria</taxon>
        <taxon>Bacillati</taxon>
        <taxon>Bacillota</taxon>
        <taxon>Clostridia</taxon>
        <taxon>Eubacteriales</taxon>
        <taxon>Syntrophomonadaceae</taxon>
        <taxon>Syntrophomonas</taxon>
    </lineage>
</organism>
<dbReference type="InterPro" id="IPR001640">
    <property type="entry name" value="Lgt"/>
</dbReference>
<dbReference type="Proteomes" id="UP000263273">
    <property type="component" value="Unassembled WGS sequence"/>
</dbReference>
<dbReference type="Pfam" id="PF01790">
    <property type="entry name" value="LGT"/>
    <property type="match status" value="1"/>
</dbReference>
<protein>
    <recommendedName>
        <fullName evidence="7">Phosphatidylglycerol--prolipoprotein diacylglyceryl transferase</fullName>
        <ecNumber evidence="7">2.5.1.145</ecNumber>
    </recommendedName>
</protein>
<dbReference type="EC" id="2.5.1.145" evidence="7"/>
<feature type="transmembrane region" description="Helical" evidence="7">
    <location>
        <begin position="12"/>
        <end position="34"/>
    </location>
</feature>
<dbReference type="RefSeq" id="WP_061215338.1">
    <property type="nucleotide sequence ID" value="NZ_DCDX01000045.1"/>
</dbReference>
<dbReference type="GO" id="GO:0008961">
    <property type="term" value="F:phosphatidylglycerol-prolipoprotein diacylglyceryl transferase activity"/>
    <property type="evidence" value="ECO:0007669"/>
    <property type="project" value="UniProtKB-UniRule"/>
</dbReference>
<comment type="pathway">
    <text evidence="7">Protein modification; lipoprotein biosynthesis (diacylglyceryl transfer).</text>
</comment>
<evidence type="ECO:0000256" key="7">
    <source>
        <dbReference type="HAMAP-Rule" id="MF_01147"/>
    </source>
</evidence>
<dbReference type="PANTHER" id="PTHR30589">
    <property type="entry name" value="PROLIPOPROTEIN DIACYLGLYCERYL TRANSFERASE"/>
    <property type="match status" value="1"/>
</dbReference>
<dbReference type="NCBIfam" id="TIGR00544">
    <property type="entry name" value="lgt"/>
    <property type="match status" value="1"/>
</dbReference>
<dbReference type="STRING" id="378794.GCA_001570625_02946"/>
<dbReference type="PANTHER" id="PTHR30589:SF0">
    <property type="entry name" value="PHOSPHATIDYLGLYCEROL--PROLIPOPROTEIN DIACYLGLYCERYL TRANSFERASE"/>
    <property type="match status" value="1"/>
</dbReference>
<evidence type="ECO:0000256" key="1">
    <source>
        <dbReference type="ARBA" id="ARBA00007150"/>
    </source>
</evidence>
<evidence type="ECO:0000313" key="8">
    <source>
        <dbReference type="EMBL" id="HBK54170.1"/>
    </source>
</evidence>
<comment type="subcellular location">
    <subcellularLocation>
        <location evidence="7">Cell membrane</location>
        <topology evidence="7">Multi-pass membrane protein</topology>
    </subcellularLocation>
</comment>
<keyword evidence="3 7" id="KW-0808">Transferase</keyword>
<keyword evidence="5 7" id="KW-1133">Transmembrane helix</keyword>
<sequence length="253" mass="28983">MYPVLIKIGPVAVYSWGFMLAVAVIVAIIGARALMRKEGWDEEMVLDLVLVMVLAGLLGARLLYVFIYERELFLKPLLIFLPGPNGFAGLVWYGALFGGFLGLVIYVWKKRLPFWKLADIFSPFAALGYAIVRIGCFLAGCCYGKVCTSVPGVVFPLVDHLPRHPTQLYSSGINMLIFLFLIWFYPRKKFPGQVFLFYLLLYSLYRFILEFFRANLVMYGPFSTSQTYSLILFALAAVLYYLQFRKHRKVKEE</sequence>
<accession>A0A354YXV0</accession>
<keyword evidence="8" id="KW-0449">Lipoprotein</keyword>
<feature type="transmembrane region" description="Helical" evidence="7">
    <location>
        <begin position="166"/>
        <end position="185"/>
    </location>
</feature>
<feature type="transmembrane region" description="Helical" evidence="7">
    <location>
        <begin position="194"/>
        <end position="213"/>
    </location>
</feature>
<keyword evidence="4 7" id="KW-0812">Transmembrane</keyword>
<proteinExistence type="inferred from homology"/>
<comment type="caution">
    <text evidence="8">The sequence shown here is derived from an EMBL/GenBank/DDBJ whole genome shotgun (WGS) entry which is preliminary data.</text>
</comment>
<reference evidence="8 9" key="1">
    <citation type="journal article" date="2018" name="Nat. Biotechnol.">
        <title>A standardized bacterial taxonomy based on genome phylogeny substantially revises the tree of life.</title>
        <authorList>
            <person name="Parks D.H."/>
            <person name="Chuvochina M."/>
            <person name="Waite D.W."/>
            <person name="Rinke C."/>
            <person name="Skarshewski A."/>
            <person name="Chaumeil P.A."/>
            <person name="Hugenholtz P."/>
        </authorList>
    </citation>
    <scope>NUCLEOTIDE SEQUENCE [LARGE SCALE GENOMIC DNA]</scope>
    <source>
        <strain evidence="8">UBA10948</strain>
    </source>
</reference>
<dbReference type="EMBL" id="DNZF01000210">
    <property type="protein sequence ID" value="HBK54170.1"/>
    <property type="molecule type" value="Genomic_DNA"/>
</dbReference>
<keyword evidence="2 7" id="KW-1003">Cell membrane</keyword>
<feature type="transmembrane region" description="Helical" evidence="7">
    <location>
        <begin position="87"/>
        <end position="108"/>
    </location>
</feature>
<evidence type="ECO:0000256" key="2">
    <source>
        <dbReference type="ARBA" id="ARBA00022475"/>
    </source>
</evidence>
<dbReference type="HAMAP" id="MF_01147">
    <property type="entry name" value="Lgt"/>
    <property type="match status" value="1"/>
</dbReference>
<dbReference type="AlphaFoldDB" id="A0A354YXV0"/>
<evidence type="ECO:0000256" key="6">
    <source>
        <dbReference type="ARBA" id="ARBA00023136"/>
    </source>
</evidence>
<evidence type="ECO:0000256" key="4">
    <source>
        <dbReference type="ARBA" id="ARBA00022692"/>
    </source>
</evidence>
<feature type="transmembrane region" description="Helical" evidence="7">
    <location>
        <begin position="120"/>
        <end position="146"/>
    </location>
</feature>
<dbReference type="UniPathway" id="UPA00664"/>
<feature type="transmembrane region" description="Helical" evidence="7">
    <location>
        <begin position="225"/>
        <end position="242"/>
    </location>
</feature>
<dbReference type="GO" id="GO:0005886">
    <property type="term" value="C:plasma membrane"/>
    <property type="evidence" value="ECO:0007669"/>
    <property type="project" value="UniProtKB-SubCell"/>
</dbReference>
<evidence type="ECO:0000256" key="3">
    <source>
        <dbReference type="ARBA" id="ARBA00022679"/>
    </source>
</evidence>
<name>A0A354YXV0_9FIRM</name>
<evidence type="ECO:0000256" key="5">
    <source>
        <dbReference type="ARBA" id="ARBA00022989"/>
    </source>
</evidence>
<comment type="similarity">
    <text evidence="1 7">Belongs to the Lgt family.</text>
</comment>
<keyword evidence="6 7" id="KW-0472">Membrane</keyword>
<evidence type="ECO:0000313" key="9">
    <source>
        <dbReference type="Proteomes" id="UP000263273"/>
    </source>
</evidence>
<comment type="catalytic activity">
    <reaction evidence="7">
        <text>L-cysteinyl-[prolipoprotein] + a 1,2-diacyl-sn-glycero-3-phospho-(1'-sn-glycerol) = an S-1,2-diacyl-sn-glyceryl-L-cysteinyl-[prolipoprotein] + sn-glycerol 1-phosphate + H(+)</text>
        <dbReference type="Rhea" id="RHEA:56712"/>
        <dbReference type="Rhea" id="RHEA-COMP:14679"/>
        <dbReference type="Rhea" id="RHEA-COMP:14680"/>
        <dbReference type="ChEBI" id="CHEBI:15378"/>
        <dbReference type="ChEBI" id="CHEBI:29950"/>
        <dbReference type="ChEBI" id="CHEBI:57685"/>
        <dbReference type="ChEBI" id="CHEBI:64716"/>
        <dbReference type="ChEBI" id="CHEBI:140658"/>
        <dbReference type="EC" id="2.5.1.145"/>
    </reaction>
</comment>
<dbReference type="GO" id="GO:0042158">
    <property type="term" value="P:lipoprotein biosynthetic process"/>
    <property type="evidence" value="ECO:0007669"/>
    <property type="project" value="UniProtKB-UniRule"/>
</dbReference>
<feature type="binding site" evidence="7">
    <location>
        <position position="133"/>
    </location>
    <ligand>
        <name>a 1,2-diacyl-sn-glycero-3-phospho-(1'-sn-glycerol)</name>
        <dbReference type="ChEBI" id="CHEBI:64716"/>
    </ligand>
</feature>